<dbReference type="InterPro" id="IPR003439">
    <property type="entry name" value="ABC_transporter-like_ATP-bd"/>
</dbReference>
<reference evidence="6 7" key="2">
    <citation type="journal article" date="2007" name="BMC Biol.">
        <title>A 100%-complete sequence reveals unusually simple genomic features in the hot-spring red alga Cyanidioschyzon merolae.</title>
        <authorList>
            <person name="Nozaki H."/>
            <person name="Takano H."/>
            <person name="Misumi O."/>
            <person name="Terasawa K."/>
            <person name="Matsuzaki M."/>
            <person name="Maruyama S."/>
            <person name="Nishida K."/>
            <person name="Yagisawa F."/>
            <person name="Yoshida Y."/>
            <person name="Fujiwara T."/>
            <person name="Takio S."/>
            <person name="Tamura K."/>
            <person name="Chung S.J."/>
            <person name="Nakamura S."/>
            <person name="Kuroiwa H."/>
            <person name="Tanaka K."/>
            <person name="Sato N."/>
            <person name="Kuroiwa T."/>
        </authorList>
    </citation>
    <scope>NUCLEOTIDE SEQUENCE [LARGE SCALE GENOMIC DNA]</scope>
    <source>
        <strain evidence="6 7">10D</strain>
    </source>
</reference>
<dbReference type="EMBL" id="AP006501">
    <property type="protein sequence ID" value="BAM82967.1"/>
    <property type="molecule type" value="Genomic_DNA"/>
</dbReference>
<dbReference type="Pfam" id="PF00005">
    <property type="entry name" value="ABC_tran"/>
    <property type="match status" value="1"/>
</dbReference>
<dbReference type="Gene3D" id="3.40.50.300">
    <property type="entry name" value="P-loop containing nucleotide triphosphate hydrolases"/>
    <property type="match status" value="1"/>
</dbReference>
<dbReference type="GeneID" id="16997438"/>
<keyword evidence="7" id="KW-1185">Reference proteome</keyword>
<dbReference type="PROSITE" id="PS50893">
    <property type="entry name" value="ABC_TRANSPORTER_2"/>
    <property type="match status" value="1"/>
</dbReference>
<dbReference type="eggNOG" id="KOG0056">
    <property type="taxonomic scope" value="Eukaryota"/>
</dbReference>
<evidence type="ECO:0000256" key="1">
    <source>
        <dbReference type="ARBA" id="ARBA00014334"/>
    </source>
</evidence>
<dbReference type="RefSeq" id="XP_005539003.1">
    <property type="nucleotide sequence ID" value="XM_005538946.1"/>
</dbReference>
<dbReference type="GO" id="GO:0005524">
    <property type="term" value="F:ATP binding"/>
    <property type="evidence" value="ECO:0007669"/>
    <property type="project" value="UniProtKB-KW"/>
</dbReference>
<accession>M1VHS3</accession>
<organism evidence="6 7">
    <name type="scientific">Cyanidioschyzon merolae (strain NIES-3377 / 10D)</name>
    <name type="common">Unicellular red alga</name>
    <dbReference type="NCBI Taxonomy" id="280699"/>
    <lineage>
        <taxon>Eukaryota</taxon>
        <taxon>Rhodophyta</taxon>
        <taxon>Bangiophyceae</taxon>
        <taxon>Cyanidiales</taxon>
        <taxon>Cyanidiaceae</taxon>
        <taxon>Cyanidioschyzon</taxon>
    </lineage>
</organism>
<protein>
    <recommendedName>
        <fullName evidence="1">Probable ATP-dependent transporter ycf16</fullName>
    </recommendedName>
</protein>
<keyword evidence="3" id="KW-0067">ATP-binding</keyword>
<evidence type="ECO:0000259" key="5">
    <source>
        <dbReference type="PROSITE" id="PS50893"/>
    </source>
</evidence>
<sequence>MVISTQGNVSGSVPNTLRAKPEQTLQASRPATRAVSAALDFCAGVAAAVSGISVPGGYFPPFMSFSNRLSPKAGTDTLSVSNQESTREDADAVLSTAAASLATDLEYGSATERHHENIDPIRPVTRDSGAFVENYPSGTREVAIAFEGVTLSASTQAAGTTRPILRNICFEVRDGETVFIIGPSGAGKSRLLRLVNRLEEPSGGQVRLWGTPVPAYPPGELRGKLVGFLSQQPALPCLAHRRPGLLEALRRLVTRETLWELVLGKRRQRSSANTEEPAKSALETLVRLGVVSRTELEQRLPEALHIAGLSRTILDRPLAALSGGERARLGLTRVLLQQPRILLLDEVTSSLDAATAAQVLQRLSDWKERIRATILIVTHRLSEVTDGQLILVRDGELFLRGDARALLGTADTAASIHRLLTGESLGATK</sequence>
<dbReference type="GO" id="GO:0016887">
    <property type="term" value="F:ATP hydrolysis activity"/>
    <property type="evidence" value="ECO:0007669"/>
    <property type="project" value="InterPro"/>
</dbReference>
<dbReference type="GO" id="GO:0005886">
    <property type="term" value="C:plasma membrane"/>
    <property type="evidence" value="ECO:0007669"/>
    <property type="project" value="TreeGrafter"/>
</dbReference>
<dbReference type="PANTHER" id="PTHR24220:SF684">
    <property type="entry name" value="FE(3+) IONS IMPORT ATP-BINDING PROTEIN FBPC"/>
    <property type="match status" value="1"/>
</dbReference>
<evidence type="ECO:0000313" key="7">
    <source>
        <dbReference type="Proteomes" id="UP000007014"/>
    </source>
</evidence>
<name>M1VHS3_CYAM1</name>
<dbReference type="PANTHER" id="PTHR24220">
    <property type="entry name" value="IMPORT ATP-BINDING PROTEIN"/>
    <property type="match status" value="1"/>
</dbReference>
<dbReference type="SMART" id="SM00382">
    <property type="entry name" value="AAA"/>
    <property type="match status" value="1"/>
</dbReference>
<feature type="compositionally biased region" description="Polar residues" evidence="4">
    <location>
        <begin position="1"/>
        <end position="15"/>
    </location>
</feature>
<reference evidence="6 7" key="1">
    <citation type="journal article" date="2004" name="Nature">
        <title>Genome sequence of the ultrasmall unicellular red alga Cyanidioschyzon merolae 10D.</title>
        <authorList>
            <person name="Matsuzaki M."/>
            <person name="Misumi O."/>
            <person name="Shin-i T."/>
            <person name="Maruyama S."/>
            <person name="Takahara M."/>
            <person name="Miyagishima S."/>
            <person name="Mori T."/>
            <person name="Nishida K."/>
            <person name="Yagisawa F."/>
            <person name="Nishida K."/>
            <person name="Yoshida Y."/>
            <person name="Nishimura Y."/>
            <person name="Nakao S."/>
            <person name="Kobayashi T."/>
            <person name="Momoyama Y."/>
            <person name="Higashiyama T."/>
            <person name="Minoda A."/>
            <person name="Sano M."/>
            <person name="Nomoto H."/>
            <person name="Oishi K."/>
            <person name="Hayashi H."/>
            <person name="Ohta F."/>
            <person name="Nishizaka S."/>
            <person name="Haga S."/>
            <person name="Miura S."/>
            <person name="Morishita T."/>
            <person name="Kabeya Y."/>
            <person name="Terasawa K."/>
            <person name="Suzuki Y."/>
            <person name="Ishii Y."/>
            <person name="Asakawa S."/>
            <person name="Takano H."/>
            <person name="Ohta N."/>
            <person name="Kuroiwa H."/>
            <person name="Tanaka K."/>
            <person name="Shimizu N."/>
            <person name="Sugano S."/>
            <person name="Sato N."/>
            <person name="Nozaki H."/>
            <person name="Ogasawara N."/>
            <person name="Kohara Y."/>
            <person name="Kuroiwa T."/>
        </authorList>
    </citation>
    <scope>NUCLEOTIDE SEQUENCE [LARGE SCALE GENOMIC DNA]</scope>
    <source>
        <strain evidence="6 7">10D</strain>
    </source>
</reference>
<evidence type="ECO:0000256" key="3">
    <source>
        <dbReference type="ARBA" id="ARBA00022840"/>
    </source>
</evidence>
<feature type="region of interest" description="Disordered" evidence="4">
    <location>
        <begin position="1"/>
        <end position="28"/>
    </location>
</feature>
<proteinExistence type="predicted"/>
<dbReference type="OrthoDB" id="5171at2759"/>
<dbReference type="HOGENOM" id="CLU_639944_0_0_1"/>
<keyword evidence="2" id="KW-0547">Nucleotide-binding</keyword>
<gene>
    <name evidence="6" type="ORF">CYME_CMS401C</name>
</gene>
<dbReference type="KEGG" id="cme:CYME_CMS401C"/>
<dbReference type="Proteomes" id="UP000007014">
    <property type="component" value="Chromosome 19"/>
</dbReference>
<evidence type="ECO:0000256" key="4">
    <source>
        <dbReference type="SAM" id="MobiDB-lite"/>
    </source>
</evidence>
<evidence type="ECO:0000256" key="2">
    <source>
        <dbReference type="ARBA" id="ARBA00022741"/>
    </source>
</evidence>
<dbReference type="InterPro" id="IPR015854">
    <property type="entry name" value="ABC_transpr_LolD-like"/>
</dbReference>
<evidence type="ECO:0000313" key="6">
    <source>
        <dbReference type="EMBL" id="BAM82967.1"/>
    </source>
</evidence>
<dbReference type="InterPro" id="IPR027417">
    <property type="entry name" value="P-loop_NTPase"/>
</dbReference>
<dbReference type="CDD" id="cd03228">
    <property type="entry name" value="ABCC_MRP_Like"/>
    <property type="match status" value="1"/>
</dbReference>
<dbReference type="SUPFAM" id="SSF52540">
    <property type="entry name" value="P-loop containing nucleoside triphosphate hydrolases"/>
    <property type="match status" value="1"/>
</dbReference>
<dbReference type="AlphaFoldDB" id="M1VHS3"/>
<dbReference type="Gramene" id="CMS401CT">
    <property type="protein sequence ID" value="CMS401CT"/>
    <property type="gene ID" value="CMS401C"/>
</dbReference>
<dbReference type="InterPro" id="IPR003593">
    <property type="entry name" value="AAA+_ATPase"/>
</dbReference>
<feature type="domain" description="ABC transporter" evidence="5">
    <location>
        <begin position="144"/>
        <end position="419"/>
    </location>
</feature>
<dbReference type="GO" id="GO:0022857">
    <property type="term" value="F:transmembrane transporter activity"/>
    <property type="evidence" value="ECO:0007669"/>
    <property type="project" value="TreeGrafter"/>
</dbReference>